<feature type="transmembrane region" description="Helical" evidence="1">
    <location>
        <begin position="49"/>
        <end position="66"/>
    </location>
</feature>
<accession>A0A1I5AE66</accession>
<keyword evidence="3" id="KW-1185">Reference proteome</keyword>
<feature type="transmembrane region" description="Helical" evidence="1">
    <location>
        <begin position="235"/>
        <end position="254"/>
    </location>
</feature>
<dbReference type="STRING" id="287099.SAMN05660413_01819"/>
<evidence type="ECO:0000313" key="3">
    <source>
        <dbReference type="Proteomes" id="UP000199153"/>
    </source>
</evidence>
<proteinExistence type="predicted"/>
<keyword evidence="1" id="KW-0812">Transmembrane</keyword>
<dbReference type="Proteomes" id="UP000199153">
    <property type="component" value="Unassembled WGS sequence"/>
</dbReference>
<feature type="transmembrane region" description="Helical" evidence="1">
    <location>
        <begin position="372"/>
        <end position="392"/>
    </location>
</feature>
<feature type="transmembrane region" description="Helical" evidence="1">
    <location>
        <begin position="309"/>
        <end position="329"/>
    </location>
</feature>
<name>A0A1I5AE66_9FLAO</name>
<dbReference type="AlphaFoldDB" id="A0A1I5AE66"/>
<reference evidence="2 3" key="1">
    <citation type="submission" date="2016-10" db="EMBL/GenBank/DDBJ databases">
        <authorList>
            <person name="de Groot N.N."/>
        </authorList>
    </citation>
    <scope>NUCLEOTIDE SEQUENCE [LARGE SCALE GENOMIC DNA]</scope>
    <source>
        <strain evidence="2 3">DSM 17794</strain>
    </source>
</reference>
<feature type="transmembrane region" description="Helical" evidence="1">
    <location>
        <begin position="274"/>
        <end position="297"/>
    </location>
</feature>
<evidence type="ECO:0008006" key="4">
    <source>
        <dbReference type="Google" id="ProtNLM"/>
    </source>
</evidence>
<feature type="transmembrane region" description="Helical" evidence="1">
    <location>
        <begin position="208"/>
        <end position="229"/>
    </location>
</feature>
<organism evidence="2 3">
    <name type="scientific">Salegentibacter flavus</name>
    <dbReference type="NCBI Taxonomy" id="287099"/>
    <lineage>
        <taxon>Bacteria</taxon>
        <taxon>Pseudomonadati</taxon>
        <taxon>Bacteroidota</taxon>
        <taxon>Flavobacteriia</taxon>
        <taxon>Flavobacteriales</taxon>
        <taxon>Flavobacteriaceae</taxon>
        <taxon>Salegentibacter</taxon>
    </lineage>
</organism>
<protein>
    <recommendedName>
        <fullName evidence="4">Cytochrome C and Quinol oxidase polypeptide I</fullName>
    </recommendedName>
</protein>
<evidence type="ECO:0000313" key="2">
    <source>
        <dbReference type="EMBL" id="SFN60745.1"/>
    </source>
</evidence>
<keyword evidence="1" id="KW-0472">Membrane</keyword>
<feature type="transmembrane region" description="Helical" evidence="1">
    <location>
        <begin position="101"/>
        <end position="121"/>
    </location>
</feature>
<dbReference type="EMBL" id="FOVL01000010">
    <property type="protein sequence ID" value="SFN60745.1"/>
    <property type="molecule type" value="Genomic_DNA"/>
</dbReference>
<evidence type="ECO:0000256" key="1">
    <source>
        <dbReference type="SAM" id="Phobius"/>
    </source>
</evidence>
<feature type="transmembrane region" description="Helical" evidence="1">
    <location>
        <begin position="7"/>
        <end position="29"/>
    </location>
</feature>
<keyword evidence="1" id="KW-1133">Transmembrane helix</keyword>
<feature type="transmembrane region" description="Helical" evidence="1">
    <location>
        <begin position="174"/>
        <end position="196"/>
    </location>
</feature>
<gene>
    <name evidence="2" type="ORF">SAMN05660413_01819</name>
</gene>
<feature type="transmembrane region" description="Helical" evidence="1">
    <location>
        <begin position="141"/>
        <end position="168"/>
    </location>
</feature>
<sequence length="399" mass="45957">MIAIRKHIILALGYFFLVALLGVVLRLFFFADVPATYKFMVHTHSHVALLGWVYVGLTSLIYILFLKDAGIDKVYRRIFWFTQLTILGMLLSFPFQGYALFSIVFSTLFLVASYFFAWMVFTKTPVEFKSRFSYKCIRASLIYMIISSIGPWALGGIMSALGSTSIWYKLAIYFYLHFQYNAWFVLALCGMLFFIAENNKLKISRRDFKSFFIFINIAIVLTFFLSVLWTQPNLIFYNLAGIGAVLQLFVFLKFYSILKSAGLGSVIMPFSKQLLVIAGWVLVVKLLAQLLSALPYFADLAYRTPDFVIAYLHWIFLGLISPVLFALLIHFKLMRLSKIGFWIFFSGFVITELILLYRGLAMWQRWQLPEDLAVYLFAGSCLFPIGIGWILLTKLRTKA</sequence>
<feature type="transmembrane region" description="Helical" evidence="1">
    <location>
        <begin position="78"/>
        <end position="95"/>
    </location>
</feature>
<feature type="transmembrane region" description="Helical" evidence="1">
    <location>
        <begin position="341"/>
        <end position="360"/>
    </location>
</feature>